<dbReference type="HOGENOM" id="CLU_1601737_0_0_11"/>
<dbReference type="Pfam" id="PF08241">
    <property type="entry name" value="Methyltransf_11"/>
    <property type="match status" value="1"/>
</dbReference>
<proteinExistence type="predicted"/>
<name>F8JJ76_STREN</name>
<dbReference type="OrthoDB" id="9809391at2"/>
<dbReference type="EMBL" id="CP003229">
    <property type="protein sequence ID" value="AEW98815.1"/>
    <property type="molecule type" value="Genomic_DNA"/>
</dbReference>
<geneLocation type="plasmid" evidence="2 3">
    <name>pSCATT</name>
</geneLocation>
<sequence length="166" mass="18260">MSVGAGAGSYEPADAEVTAVDPSAVLLQQHPGDRKVEARAEQLPFADGTFDAAMAVLTVHHRTDPRRGPREPRRVARRRGVFTWDPEHLPRLWLVEALGAHTVLPFPVPHDFTDGLRTACRRRPEHFLDPVVRAAGPRLPAAGRRLTDGPARTRHVTRVKPVCGRG</sequence>
<keyword evidence="3" id="KW-1185">Reference proteome</keyword>
<dbReference type="KEGG" id="sct:SCAT_p1111"/>
<dbReference type="InterPro" id="IPR013216">
    <property type="entry name" value="Methyltransf_11"/>
</dbReference>
<dbReference type="KEGG" id="scy:SCATT_p06220"/>
<dbReference type="SUPFAM" id="SSF53335">
    <property type="entry name" value="S-adenosyl-L-methionine-dependent methyltransferases"/>
    <property type="match status" value="1"/>
</dbReference>
<feature type="domain" description="Methyltransferase type 11" evidence="1">
    <location>
        <begin position="3"/>
        <end position="82"/>
    </location>
</feature>
<dbReference type="InterPro" id="IPR029063">
    <property type="entry name" value="SAM-dependent_MTases_sf"/>
</dbReference>
<dbReference type="Proteomes" id="UP000007842">
    <property type="component" value="Plasmid pSCATT"/>
</dbReference>
<accession>G8XGY8</accession>
<dbReference type="AlphaFoldDB" id="F8JJ76"/>
<reference evidence="3" key="1">
    <citation type="submission" date="2011-12" db="EMBL/GenBank/DDBJ databases">
        <title>Complete genome sequence of Streptomyces cattleya strain DSM 46488.</title>
        <authorList>
            <person name="Ou H.-Y."/>
            <person name="Li P."/>
            <person name="Zhao C."/>
            <person name="O'Hagan D."/>
            <person name="Deng Z."/>
        </authorList>
    </citation>
    <scope>NUCLEOTIDE SEQUENCE [LARGE SCALE GENOMIC DNA]</scope>
    <source>
        <strain evidence="3">ATCC 35852 / DSM 46488 / JCM 4925 / NBRC 14057 / NRRL 8057</strain>
        <plasmid evidence="3">Plasmid pSCATT</plasmid>
    </source>
</reference>
<gene>
    <name evidence="2" type="ordered locus">SCATT_p06220</name>
</gene>
<dbReference type="RefSeq" id="WP_014151560.1">
    <property type="nucleotide sequence ID" value="NC_016113.1"/>
</dbReference>
<keyword evidence="2" id="KW-0614">Plasmid</keyword>
<organism evidence="2 3">
    <name type="scientific">Streptantibioticus cattleyicolor (strain ATCC 35852 / DSM 46488 / JCM 4925 / NBRC 14057 / NRRL 8057)</name>
    <name type="common">Streptomyces cattleya</name>
    <dbReference type="NCBI Taxonomy" id="1003195"/>
    <lineage>
        <taxon>Bacteria</taxon>
        <taxon>Bacillati</taxon>
        <taxon>Actinomycetota</taxon>
        <taxon>Actinomycetes</taxon>
        <taxon>Kitasatosporales</taxon>
        <taxon>Streptomycetaceae</taxon>
        <taxon>Streptantibioticus</taxon>
    </lineage>
</organism>
<dbReference type="Gene3D" id="3.40.50.150">
    <property type="entry name" value="Vaccinia Virus protein VP39"/>
    <property type="match status" value="1"/>
</dbReference>
<dbReference type="GO" id="GO:0008757">
    <property type="term" value="F:S-adenosylmethionine-dependent methyltransferase activity"/>
    <property type="evidence" value="ECO:0007669"/>
    <property type="project" value="InterPro"/>
</dbReference>
<evidence type="ECO:0000313" key="2">
    <source>
        <dbReference type="EMBL" id="AEW98815.1"/>
    </source>
</evidence>
<accession>F8JJ76</accession>
<evidence type="ECO:0000313" key="3">
    <source>
        <dbReference type="Proteomes" id="UP000007842"/>
    </source>
</evidence>
<evidence type="ECO:0000259" key="1">
    <source>
        <dbReference type="Pfam" id="PF08241"/>
    </source>
</evidence>
<dbReference type="PATRIC" id="fig|1003195.11.peg.1069"/>
<protein>
    <recommendedName>
        <fullName evidence="1">Methyltransferase type 11 domain-containing protein</fullName>
    </recommendedName>
</protein>